<sequence>MTYPQEPNPNGKKLGDRHRFEFDQGKPERIHKAMPTRRAATLPNGAAREESDFGNINLDIAANAFVVTTKLPPSFDSVIYRKLEWVGSGLPSSGDGIQEAADKRKRTLNSLDHAGKITPLHMLPASEFEEESTKNERKNSLPGAPQFHPPKPQEYSREFLRSHSSLIKEGVKGFSVFAKSFPSWPSPSKFSARAPPTA</sequence>
<evidence type="ECO:0000256" key="1">
    <source>
        <dbReference type="SAM" id="MobiDB-lite"/>
    </source>
</evidence>
<dbReference type="AlphaFoldDB" id="A0A2H3ALD3"/>
<evidence type="ECO:0000313" key="2">
    <source>
        <dbReference type="EMBL" id="PBK58560.1"/>
    </source>
</evidence>
<dbReference type="EMBL" id="KZ293536">
    <property type="protein sequence ID" value="PBK58560.1"/>
    <property type="molecule type" value="Genomic_DNA"/>
</dbReference>
<protein>
    <submittedName>
        <fullName evidence="2">Uncharacterized protein</fullName>
    </submittedName>
</protein>
<organism evidence="2 3">
    <name type="scientific">Armillaria solidipes</name>
    <dbReference type="NCBI Taxonomy" id="1076256"/>
    <lineage>
        <taxon>Eukaryota</taxon>
        <taxon>Fungi</taxon>
        <taxon>Dikarya</taxon>
        <taxon>Basidiomycota</taxon>
        <taxon>Agaricomycotina</taxon>
        <taxon>Agaricomycetes</taxon>
        <taxon>Agaricomycetidae</taxon>
        <taxon>Agaricales</taxon>
        <taxon>Marasmiineae</taxon>
        <taxon>Physalacriaceae</taxon>
        <taxon>Armillaria</taxon>
    </lineage>
</organism>
<reference evidence="3" key="1">
    <citation type="journal article" date="2017" name="Nat. Ecol. Evol.">
        <title>Genome expansion and lineage-specific genetic innovations in the forest pathogenic fungi Armillaria.</title>
        <authorList>
            <person name="Sipos G."/>
            <person name="Prasanna A.N."/>
            <person name="Walter M.C."/>
            <person name="O'Connor E."/>
            <person name="Balint B."/>
            <person name="Krizsan K."/>
            <person name="Kiss B."/>
            <person name="Hess J."/>
            <person name="Varga T."/>
            <person name="Slot J."/>
            <person name="Riley R."/>
            <person name="Boka B."/>
            <person name="Rigling D."/>
            <person name="Barry K."/>
            <person name="Lee J."/>
            <person name="Mihaltcheva S."/>
            <person name="LaButti K."/>
            <person name="Lipzen A."/>
            <person name="Waldron R."/>
            <person name="Moloney N.M."/>
            <person name="Sperisen C."/>
            <person name="Kredics L."/>
            <person name="Vagvoelgyi C."/>
            <person name="Patrignani A."/>
            <person name="Fitzpatrick D."/>
            <person name="Nagy I."/>
            <person name="Doyle S."/>
            <person name="Anderson J.B."/>
            <person name="Grigoriev I.V."/>
            <person name="Gueldener U."/>
            <person name="Muensterkoetter M."/>
            <person name="Nagy L.G."/>
        </authorList>
    </citation>
    <scope>NUCLEOTIDE SEQUENCE [LARGE SCALE GENOMIC DNA]</scope>
    <source>
        <strain evidence="3">28-4</strain>
    </source>
</reference>
<name>A0A2H3ALD3_9AGAR</name>
<feature type="region of interest" description="Disordered" evidence="1">
    <location>
        <begin position="24"/>
        <end position="46"/>
    </location>
</feature>
<gene>
    <name evidence="2" type="ORF">ARMSODRAFT_1010088</name>
</gene>
<feature type="region of interest" description="Disordered" evidence="1">
    <location>
        <begin position="124"/>
        <end position="159"/>
    </location>
</feature>
<accession>A0A2H3ALD3</accession>
<keyword evidence="3" id="KW-1185">Reference proteome</keyword>
<proteinExistence type="predicted"/>
<evidence type="ECO:0000313" key="3">
    <source>
        <dbReference type="Proteomes" id="UP000218334"/>
    </source>
</evidence>
<dbReference type="Proteomes" id="UP000218334">
    <property type="component" value="Unassembled WGS sequence"/>
</dbReference>